<gene>
    <name evidence="2" type="ORF">ALC57_12863</name>
</gene>
<reference evidence="2 3" key="1">
    <citation type="submission" date="2015-09" db="EMBL/GenBank/DDBJ databases">
        <title>Trachymyrmex cornetzi WGS genome.</title>
        <authorList>
            <person name="Nygaard S."/>
            <person name="Hu H."/>
            <person name="Boomsma J."/>
            <person name="Zhang G."/>
        </authorList>
    </citation>
    <scope>NUCLEOTIDE SEQUENCE [LARGE SCALE GENOMIC DNA]</scope>
    <source>
        <strain evidence="2">Tcor2-1</strain>
        <tissue evidence="2">Whole body</tissue>
    </source>
</reference>
<dbReference type="AlphaFoldDB" id="A0A151J0I2"/>
<protein>
    <submittedName>
        <fullName evidence="2">Uncharacterized protein</fullName>
    </submittedName>
</protein>
<keyword evidence="3" id="KW-1185">Reference proteome</keyword>
<sequence>LPVSFFRISLMSLGMRPQLRMSCRTCDTHIIIIIVDAILDNAGSRVATTIGHGSLPWTNRRHDHDRAQSPNFLDYDRHRDRDPDPPVSPYGPYLYPDPCRVWNGLYLCLCLYLCLFLQSPYLSVSHNDLRDPYNCDHDRLCYGLFYPSNDLFRDLCLFHGDFCNPDYDDLYHDDQHHDVLNILVICCFHNHYDSHNRNCDFFFLAHNQAPMGRCYCCTCYLHIYSISEKENKIIILLQSLIITKILINDLLRPYM</sequence>
<evidence type="ECO:0000256" key="1">
    <source>
        <dbReference type="SAM" id="MobiDB-lite"/>
    </source>
</evidence>
<feature type="non-terminal residue" evidence="2">
    <location>
        <position position="1"/>
    </location>
</feature>
<evidence type="ECO:0000313" key="3">
    <source>
        <dbReference type="Proteomes" id="UP000078492"/>
    </source>
</evidence>
<proteinExistence type="predicted"/>
<organism evidence="2 3">
    <name type="scientific">Trachymyrmex cornetzi</name>
    <dbReference type="NCBI Taxonomy" id="471704"/>
    <lineage>
        <taxon>Eukaryota</taxon>
        <taxon>Metazoa</taxon>
        <taxon>Ecdysozoa</taxon>
        <taxon>Arthropoda</taxon>
        <taxon>Hexapoda</taxon>
        <taxon>Insecta</taxon>
        <taxon>Pterygota</taxon>
        <taxon>Neoptera</taxon>
        <taxon>Endopterygota</taxon>
        <taxon>Hymenoptera</taxon>
        <taxon>Apocrita</taxon>
        <taxon>Aculeata</taxon>
        <taxon>Formicoidea</taxon>
        <taxon>Formicidae</taxon>
        <taxon>Myrmicinae</taxon>
        <taxon>Trachymyrmex</taxon>
    </lineage>
</organism>
<dbReference type="Proteomes" id="UP000078492">
    <property type="component" value="Unassembled WGS sequence"/>
</dbReference>
<accession>A0A151J0I2</accession>
<feature type="region of interest" description="Disordered" evidence="1">
    <location>
        <begin position="60"/>
        <end position="80"/>
    </location>
</feature>
<name>A0A151J0I2_9HYME</name>
<dbReference type="EMBL" id="KQ980638">
    <property type="protein sequence ID" value="KYN14923.1"/>
    <property type="molecule type" value="Genomic_DNA"/>
</dbReference>
<evidence type="ECO:0000313" key="2">
    <source>
        <dbReference type="EMBL" id="KYN14923.1"/>
    </source>
</evidence>